<dbReference type="SUPFAM" id="SSF54236">
    <property type="entry name" value="Ubiquitin-like"/>
    <property type="match status" value="1"/>
</dbReference>
<accession>A0AAV9JMD7</accession>
<evidence type="ECO:0008006" key="3">
    <source>
        <dbReference type="Google" id="ProtNLM"/>
    </source>
</evidence>
<reference evidence="1 2" key="1">
    <citation type="submission" date="2021-11" db="EMBL/GenBank/DDBJ databases">
        <title>Black yeast isolated from Biological Soil Crust.</title>
        <authorList>
            <person name="Kurbessoian T."/>
        </authorList>
    </citation>
    <scope>NUCLEOTIDE SEQUENCE [LARGE SCALE GENOMIC DNA]</scope>
    <source>
        <strain evidence="1 2">CCFEE 5522</strain>
    </source>
</reference>
<dbReference type="Proteomes" id="UP001324427">
    <property type="component" value="Unassembled WGS sequence"/>
</dbReference>
<gene>
    <name evidence="1" type="ORF">LTR36_002356</name>
</gene>
<dbReference type="Gene3D" id="3.10.20.90">
    <property type="entry name" value="Phosphatidylinositol 3-kinase Catalytic Subunit, Chain A, domain 1"/>
    <property type="match status" value="1"/>
</dbReference>
<dbReference type="CDD" id="cd01763">
    <property type="entry name" value="Ubl_SUMO_like"/>
    <property type="match status" value="1"/>
</dbReference>
<dbReference type="AlphaFoldDB" id="A0AAV9JMD7"/>
<comment type="caution">
    <text evidence="1">The sequence shown here is derived from an EMBL/GenBank/DDBJ whole genome shotgun (WGS) entry which is preliminary data.</text>
</comment>
<evidence type="ECO:0000313" key="2">
    <source>
        <dbReference type="Proteomes" id="UP001324427"/>
    </source>
</evidence>
<proteinExistence type="predicted"/>
<dbReference type="EMBL" id="JAVFHQ010000016">
    <property type="protein sequence ID" value="KAK4546219.1"/>
    <property type="molecule type" value="Genomic_DNA"/>
</dbReference>
<dbReference type="InterPro" id="IPR029071">
    <property type="entry name" value="Ubiquitin-like_domsf"/>
</dbReference>
<evidence type="ECO:0000313" key="1">
    <source>
        <dbReference type="EMBL" id="KAK4546219.1"/>
    </source>
</evidence>
<keyword evidence="2" id="KW-1185">Reference proteome</keyword>
<sequence length="222" mass="23800">MSIKTTLNIPSDGYTVHCVIEVSLNVAGGNADYAASLTSMIATAVTRSAIAGHAPTGTVTMDHNPPLYAVHHPPQYGTNTGVIGSQLAYQQPQEQVDRDGFGIIPAYQQPQQMNTGISDNGLAGQQRPEQVEIILQGFDQEKYFTIKRHTKLSKAVKAFAQVTGLDLARLGLLYRSAFADGSTAQELELEDGDRLDVIDMASQSDAVNEALRANVHGDLFGA</sequence>
<protein>
    <recommendedName>
        <fullName evidence="3">Ubiquitin-like domain-containing protein</fullName>
    </recommendedName>
</protein>
<name>A0AAV9JMD7_9PEZI</name>
<organism evidence="1 2">
    <name type="scientific">Oleoguttula mirabilis</name>
    <dbReference type="NCBI Taxonomy" id="1507867"/>
    <lineage>
        <taxon>Eukaryota</taxon>
        <taxon>Fungi</taxon>
        <taxon>Dikarya</taxon>
        <taxon>Ascomycota</taxon>
        <taxon>Pezizomycotina</taxon>
        <taxon>Dothideomycetes</taxon>
        <taxon>Dothideomycetidae</taxon>
        <taxon>Mycosphaerellales</taxon>
        <taxon>Teratosphaeriaceae</taxon>
        <taxon>Oleoguttula</taxon>
    </lineage>
</organism>